<evidence type="ECO:0000313" key="1">
    <source>
        <dbReference type="EMBL" id="MFC4024378.1"/>
    </source>
</evidence>
<dbReference type="Proteomes" id="UP001595772">
    <property type="component" value="Unassembled WGS sequence"/>
</dbReference>
<accession>A0ABV8GWY5</accession>
<name>A0ABV8GWY5_9BACI</name>
<dbReference type="EMBL" id="JBHSAO010000008">
    <property type="protein sequence ID" value="MFC4024378.1"/>
    <property type="molecule type" value="Genomic_DNA"/>
</dbReference>
<evidence type="ECO:0000313" key="2">
    <source>
        <dbReference type="Proteomes" id="UP001595772"/>
    </source>
</evidence>
<organism evidence="1 2">
    <name type="scientific">Oceanobacillus longus</name>
    <dbReference type="NCBI Taxonomy" id="930120"/>
    <lineage>
        <taxon>Bacteria</taxon>
        <taxon>Bacillati</taxon>
        <taxon>Bacillota</taxon>
        <taxon>Bacilli</taxon>
        <taxon>Bacillales</taxon>
        <taxon>Bacillaceae</taxon>
        <taxon>Oceanobacillus</taxon>
    </lineage>
</organism>
<reference evidence="2" key="1">
    <citation type="journal article" date="2019" name="Int. J. Syst. Evol. Microbiol.">
        <title>The Global Catalogue of Microorganisms (GCM) 10K type strain sequencing project: providing services to taxonomists for standard genome sequencing and annotation.</title>
        <authorList>
            <consortium name="The Broad Institute Genomics Platform"/>
            <consortium name="The Broad Institute Genome Sequencing Center for Infectious Disease"/>
            <person name="Wu L."/>
            <person name="Ma J."/>
        </authorList>
    </citation>
    <scope>NUCLEOTIDE SEQUENCE [LARGE SCALE GENOMIC DNA]</scope>
    <source>
        <strain evidence="2">IBRC-M 10703</strain>
    </source>
</reference>
<dbReference type="RefSeq" id="WP_379496874.1">
    <property type="nucleotide sequence ID" value="NZ_JBHSAO010000008.1"/>
</dbReference>
<gene>
    <name evidence="1" type="ORF">ACFOUV_11285</name>
</gene>
<sequence length="98" mass="12275">MSVYQSRRNRRDDDRFDVDEVLIRTDRVNVIDVDDRRRRDDDRRRKNRFDDDRRRCDDHRNRRLVINADEVTILADDVFIRDDHDRDRDRRHDCCCGW</sequence>
<keyword evidence="2" id="KW-1185">Reference proteome</keyword>
<comment type="caution">
    <text evidence="1">The sequence shown here is derived from an EMBL/GenBank/DDBJ whole genome shotgun (WGS) entry which is preliminary data.</text>
</comment>
<protein>
    <submittedName>
        <fullName evidence="1">Uncharacterized protein</fullName>
    </submittedName>
</protein>
<proteinExistence type="predicted"/>